<dbReference type="PROSITE" id="PS51635">
    <property type="entry name" value="PNPLA"/>
    <property type="match status" value="1"/>
</dbReference>
<dbReference type="Gene3D" id="3.40.50.300">
    <property type="entry name" value="P-loop containing nucleotide triphosphate hydrolases"/>
    <property type="match status" value="1"/>
</dbReference>
<dbReference type="SUPFAM" id="SSF52151">
    <property type="entry name" value="FabD/lysophospholipase-like"/>
    <property type="match status" value="1"/>
</dbReference>
<dbReference type="Proteomes" id="UP001220324">
    <property type="component" value="Unassembled WGS sequence"/>
</dbReference>
<name>A0AAD6CLK9_9EURO</name>
<keyword evidence="2" id="KW-0802">TPR repeat</keyword>
<dbReference type="SUPFAM" id="SSF52540">
    <property type="entry name" value="P-loop containing nucleoside triphosphate hydrolases"/>
    <property type="match status" value="1"/>
</dbReference>
<dbReference type="PRINTS" id="PR00381">
    <property type="entry name" value="KINESINLIGHT"/>
</dbReference>
<dbReference type="Pfam" id="PF01734">
    <property type="entry name" value="Patatin"/>
    <property type="match status" value="1"/>
</dbReference>
<dbReference type="SUPFAM" id="SSF48452">
    <property type="entry name" value="TPR-like"/>
    <property type="match status" value="3"/>
</dbReference>
<dbReference type="InterPro" id="IPR019734">
    <property type="entry name" value="TPR_rpt"/>
</dbReference>
<evidence type="ECO:0000256" key="1">
    <source>
        <dbReference type="ARBA" id="ARBA00023098"/>
    </source>
</evidence>
<dbReference type="GO" id="GO:0043531">
    <property type="term" value="F:ADP binding"/>
    <property type="evidence" value="ECO:0007669"/>
    <property type="project" value="InterPro"/>
</dbReference>
<dbReference type="Pfam" id="PF13424">
    <property type="entry name" value="TPR_12"/>
    <property type="match status" value="2"/>
</dbReference>
<evidence type="ECO:0000259" key="4">
    <source>
        <dbReference type="PROSITE" id="PS51635"/>
    </source>
</evidence>
<dbReference type="InterPro" id="IPR027417">
    <property type="entry name" value="P-loop_NTPase"/>
</dbReference>
<dbReference type="PANTHER" id="PTHR46082">
    <property type="entry name" value="ATP/GTP-BINDING PROTEIN-RELATED"/>
    <property type="match status" value="1"/>
</dbReference>
<sequence length="1145" mass="128769">MQEAALVHGGEPNPLDSTGLCLLSLDGGGVRGLSTLYILKGLMDRLNHARPEGSPAKKPCEVFDLIGGTSTGGLIAIMLGRLEMDVDECIAAYIKLMKIIFDKPSKRGLSSIIGKIKPQFDATKLESAINEVITSSGSKPTDLFDNQVDRGCRVFVCSITQETKEIVRLRSYSMHNKSGISATICQAARATSAATTFFEPVSIGARRFADGALGANNPVDEVEGEASDIWCEQTGDLKPLVKCFISIGTGNPGKKAMEDNLLKFVSKTLPALTTQTEQTEKRFIAKWRQHYESKRYFRFDVDQGLQDVGLAEYKDQGLIETATEGYLDHQEVEFRVRDCVENLKSKQNTTSLMFTEEIREYTKRLAFLQQWQGRTRWQVPFERNTKFTGREEVLSDLTQKLERKSDATRKIAIIGLGGVGKTQLVLELAHRMREQCAVYWIPVNSLAKLQTAYHKLAQNLRLPGREEDGVDILELVQTYLSNETIGPWLLVLDNADDIDLWTSPLISEAETKRLIEYMPRSRHGAIIWTTRDRKVATQVARETVTVQQMDESGALDMMQNYLMYPNRIEHDVCLLPGLLRKLTYLPLAIVQATAYLNETGESLKTYDALLSNQDEELIELLSEHFEDDGRYLDTENAVAKTWLISFEQIRRRSSLAFEYLGLMACVDPKGIPRSLLPLPERSTLKQQTDAIGILDAFSFITRHEGGLAFDLHRLVHLATRGWLKRNGELSTCHEKAVVRLNELLPNIEETNRVDWRVYVAHAQYAVGRDGDYSEEEANLAEKCGDCLDFDFRHREAERLYHRVLNYRETVLGPEHPDTLVSLSVLGTVLGNQGKYEEAAAMHRRDLEGSEKVLGPEHPDTLTSASNLAFVLTNQGSYEEAEVMHRRVLRDREKVLGPDHRNTLNSFNQFGLFLSDQGRYEEAESMYQRALEGLENLLGPEHPDTLDCVGDLGLVHESLGNYSEAEAMFRWAFEGLEKIRGLEHPETLSHINRLGSLLESQGKYDEAEVMCRRALGGSEKVLGLEHPSTLVYVGTLALLLDSQGKYDEAEAMYRQALDGSEKVLGPEHPNTLSNVSNLALLLDRQGKYEAAEAMHRRVLAGTEKLWKVREPEHPHLFTSVRNLCSCLDSQGKFEDAKAIQRAHTID</sequence>
<evidence type="ECO:0000256" key="2">
    <source>
        <dbReference type="PROSITE-ProRule" id="PRU00339"/>
    </source>
</evidence>
<dbReference type="Pfam" id="PF00931">
    <property type="entry name" value="NB-ARC"/>
    <property type="match status" value="1"/>
</dbReference>
<feature type="short sequence motif" description="GXGXXG" evidence="3">
    <location>
        <begin position="27"/>
        <end position="32"/>
    </location>
</feature>
<feature type="domain" description="PNPLA" evidence="4">
    <location>
        <begin position="23"/>
        <end position="223"/>
    </location>
</feature>
<dbReference type="GO" id="GO:0016042">
    <property type="term" value="P:lipid catabolic process"/>
    <property type="evidence" value="ECO:0007669"/>
    <property type="project" value="UniProtKB-UniRule"/>
</dbReference>
<gene>
    <name evidence="5" type="ORF">N7494_012335</name>
</gene>
<evidence type="ECO:0000256" key="3">
    <source>
        <dbReference type="PROSITE-ProRule" id="PRU01161"/>
    </source>
</evidence>
<feature type="repeat" description="TPR" evidence="2">
    <location>
        <begin position="903"/>
        <end position="936"/>
    </location>
</feature>
<dbReference type="InterPro" id="IPR016035">
    <property type="entry name" value="Acyl_Trfase/lysoPLipase"/>
</dbReference>
<dbReference type="InterPro" id="IPR053137">
    <property type="entry name" value="NLR-like"/>
</dbReference>
<dbReference type="InterPro" id="IPR011990">
    <property type="entry name" value="TPR-like_helical_dom_sf"/>
</dbReference>
<feature type="short sequence motif" description="DGA/G" evidence="3">
    <location>
        <begin position="210"/>
        <end position="212"/>
    </location>
</feature>
<protein>
    <submittedName>
        <fullName evidence="5">FabD/lysophospholipase-like protein</fullName>
    </submittedName>
</protein>
<keyword evidence="1 3" id="KW-0443">Lipid metabolism</keyword>
<dbReference type="Gene3D" id="3.40.1090.10">
    <property type="entry name" value="Cytosolic phospholipase A2 catalytic domain"/>
    <property type="match status" value="1"/>
</dbReference>
<proteinExistence type="predicted"/>
<feature type="active site" description="Nucleophile" evidence="3">
    <location>
        <position position="70"/>
    </location>
</feature>
<dbReference type="Gene3D" id="1.25.40.10">
    <property type="entry name" value="Tetratricopeptide repeat domain"/>
    <property type="match status" value="2"/>
</dbReference>
<dbReference type="AlphaFoldDB" id="A0AAD6CLK9"/>
<keyword evidence="3" id="KW-0442">Lipid degradation</keyword>
<keyword evidence="6" id="KW-1185">Reference proteome</keyword>
<dbReference type="InterPro" id="IPR002641">
    <property type="entry name" value="PNPLA_dom"/>
</dbReference>
<dbReference type="SMART" id="SM00028">
    <property type="entry name" value="TPR"/>
    <property type="match status" value="6"/>
</dbReference>
<organism evidence="5 6">
    <name type="scientific">Penicillium frequentans</name>
    <dbReference type="NCBI Taxonomy" id="3151616"/>
    <lineage>
        <taxon>Eukaryota</taxon>
        <taxon>Fungi</taxon>
        <taxon>Dikarya</taxon>
        <taxon>Ascomycota</taxon>
        <taxon>Pezizomycotina</taxon>
        <taxon>Eurotiomycetes</taxon>
        <taxon>Eurotiomycetidae</taxon>
        <taxon>Eurotiales</taxon>
        <taxon>Aspergillaceae</taxon>
        <taxon>Penicillium</taxon>
    </lineage>
</organism>
<dbReference type="PROSITE" id="PS50005">
    <property type="entry name" value="TPR"/>
    <property type="match status" value="1"/>
</dbReference>
<reference evidence="5 6" key="1">
    <citation type="journal article" date="2023" name="IMA Fungus">
        <title>Comparative genomic study of the Penicillium genus elucidates a diverse pangenome and 15 lateral gene transfer events.</title>
        <authorList>
            <person name="Petersen C."/>
            <person name="Sorensen T."/>
            <person name="Nielsen M.R."/>
            <person name="Sondergaard T.E."/>
            <person name="Sorensen J.L."/>
            <person name="Fitzpatrick D.A."/>
            <person name="Frisvad J.C."/>
            <person name="Nielsen K.L."/>
        </authorList>
    </citation>
    <scope>NUCLEOTIDE SEQUENCE [LARGE SCALE GENOMIC DNA]</scope>
    <source>
        <strain evidence="5 6">IBT 35679</strain>
    </source>
</reference>
<dbReference type="GO" id="GO:0046486">
    <property type="term" value="P:glycerolipid metabolic process"/>
    <property type="evidence" value="ECO:0007669"/>
    <property type="project" value="UniProtKB-ARBA"/>
</dbReference>
<dbReference type="InterPro" id="IPR002182">
    <property type="entry name" value="NB-ARC"/>
</dbReference>
<dbReference type="EMBL" id="JAQIZZ010000008">
    <property type="protein sequence ID" value="KAJ5525685.1"/>
    <property type="molecule type" value="Genomic_DNA"/>
</dbReference>
<evidence type="ECO:0000313" key="5">
    <source>
        <dbReference type="EMBL" id="KAJ5525685.1"/>
    </source>
</evidence>
<comment type="caution">
    <text evidence="5">The sequence shown here is derived from an EMBL/GenBank/DDBJ whole genome shotgun (WGS) entry which is preliminary data.</text>
</comment>
<dbReference type="GO" id="GO:0016787">
    <property type="term" value="F:hydrolase activity"/>
    <property type="evidence" value="ECO:0007669"/>
    <property type="project" value="UniProtKB-UniRule"/>
</dbReference>
<dbReference type="CDD" id="cd07216">
    <property type="entry name" value="Pat17_PNPLA8_PNPLA9_like3"/>
    <property type="match status" value="1"/>
</dbReference>
<feature type="short sequence motif" description="GXSXG" evidence="3">
    <location>
        <begin position="68"/>
        <end position="72"/>
    </location>
</feature>
<feature type="active site" description="Proton acceptor" evidence="3">
    <location>
        <position position="210"/>
    </location>
</feature>
<dbReference type="Pfam" id="PF13374">
    <property type="entry name" value="TPR_10"/>
    <property type="match status" value="4"/>
</dbReference>
<keyword evidence="3" id="KW-0378">Hydrolase</keyword>
<evidence type="ECO:0000313" key="6">
    <source>
        <dbReference type="Proteomes" id="UP001220324"/>
    </source>
</evidence>
<dbReference type="PANTHER" id="PTHR46082:SF6">
    <property type="entry name" value="AAA+ ATPASE DOMAIN-CONTAINING PROTEIN-RELATED"/>
    <property type="match status" value="1"/>
</dbReference>
<accession>A0AAD6CLK9</accession>